<dbReference type="PANTHER" id="PTHR43179">
    <property type="entry name" value="RHAMNOSYLTRANSFERASE WBBL"/>
    <property type="match status" value="1"/>
</dbReference>
<evidence type="ECO:0000256" key="1">
    <source>
        <dbReference type="ARBA" id="ARBA00006739"/>
    </source>
</evidence>
<protein>
    <submittedName>
        <fullName evidence="5">Glycosyltransferase, GT2 family</fullName>
    </submittedName>
</protein>
<dbReference type="Pfam" id="PF00535">
    <property type="entry name" value="Glycos_transf_2"/>
    <property type="match status" value="1"/>
</dbReference>
<evidence type="ECO:0000256" key="3">
    <source>
        <dbReference type="ARBA" id="ARBA00022679"/>
    </source>
</evidence>
<dbReference type="Gene3D" id="3.40.50.2000">
    <property type="entry name" value="Glycogen Phosphorylase B"/>
    <property type="match status" value="1"/>
</dbReference>
<keyword evidence="3 5" id="KW-0808">Transferase</keyword>
<reference evidence="6" key="1">
    <citation type="submission" date="2016-10" db="EMBL/GenBank/DDBJ databases">
        <authorList>
            <person name="Varghese N."/>
            <person name="Submissions S."/>
        </authorList>
    </citation>
    <scope>NUCLEOTIDE SEQUENCE [LARGE SCALE GENOMIC DNA]</scope>
    <source>
        <strain evidence="6">DSM 100420</strain>
    </source>
</reference>
<dbReference type="Gene3D" id="3.90.550.10">
    <property type="entry name" value="Spore Coat Polysaccharide Biosynthesis Protein SpsA, Chain A"/>
    <property type="match status" value="1"/>
</dbReference>
<dbReference type="EMBL" id="FNPX01000001">
    <property type="protein sequence ID" value="SDY47502.1"/>
    <property type="molecule type" value="Genomic_DNA"/>
</dbReference>
<proteinExistence type="inferred from homology"/>
<feature type="domain" description="Glycosyltransferase 2-like" evidence="4">
    <location>
        <begin position="182"/>
        <end position="295"/>
    </location>
</feature>
<gene>
    <name evidence="5" type="ORF">SAMN05444004_101530</name>
</gene>
<dbReference type="InterPro" id="IPR029044">
    <property type="entry name" value="Nucleotide-diphossugar_trans"/>
</dbReference>
<keyword evidence="6" id="KW-1185">Reference proteome</keyword>
<dbReference type="RefSeq" id="WP_092641845.1">
    <property type="nucleotide sequence ID" value="NZ_FNPX01000001.1"/>
</dbReference>
<comment type="similarity">
    <text evidence="1">Belongs to the glycosyltransferase 2 family.</text>
</comment>
<dbReference type="Proteomes" id="UP000198914">
    <property type="component" value="Unassembled WGS sequence"/>
</dbReference>
<evidence type="ECO:0000259" key="4">
    <source>
        <dbReference type="Pfam" id="PF00535"/>
    </source>
</evidence>
<evidence type="ECO:0000313" key="5">
    <source>
        <dbReference type="EMBL" id="SDY47502.1"/>
    </source>
</evidence>
<dbReference type="SUPFAM" id="SSF53756">
    <property type="entry name" value="UDP-Glycosyltransferase/glycogen phosphorylase"/>
    <property type="match status" value="1"/>
</dbReference>
<dbReference type="PANTHER" id="PTHR43179:SF12">
    <property type="entry name" value="GALACTOFURANOSYLTRANSFERASE GLFT2"/>
    <property type="match status" value="1"/>
</dbReference>
<dbReference type="InterPro" id="IPR001173">
    <property type="entry name" value="Glyco_trans_2-like"/>
</dbReference>
<accession>A0A1H3K5M1</accession>
<sequence>MLIHRLHRIFQVFAEASMAIDGRGARLHDAAGRQIGATTAVEVRSNRLIVRGTAPAGGIVLRLGAVAHPGTIDPATGAFRFDLPFETGAMEIVPEGHPAQPLSGFTSAQLARARWRLAGRFGLTLLTLLPQILRWKARGDMEARESVKETLKLVIRPTAGLIDKSVLTPPSTPPVPGRAMLLMPVHNAFDLVVEALDRVVRHSGTDWHLIVIEDASTDPRLRPWLCAWAAEQGARVTLLLQDINLGFIGAVNLGFEVARRNPDLPVVLINSDAMVPKDWLPRLLAPLADPSVASVTPMSNDAELLTVPVIVKPHSLAPGQGDALDAAARNLAAGTIHPDLPTGVGFCMALSPRFLREIPTFDTDFGRGYGEEVDWCRKALLCGGRHVCAQNLFVEHRGGASFGFATKQRLLEENGARIARRYPRFAGEVENFLRGDPLTTPRLALALSLAGLGGEVPVYLAHALGGGAEDWLRDRIKDRADRGRSSVVVRVGQRHRWRLEVHGPEGMTAGVCNDVSVVESLIQRLPNRRIIYSCGVSHPEAAELPEVLLRLADGGHPVEVLFHDFFAISPSYTLLDADSVFRGVPLGGVTDDPAHRHLAPDSTVTDLAEWQARWGRLVARAERVVTFSNDSGAHVLRAYPQARGRMVVAPHSPVGAVPVVTPPGGTDPVIGVLGNIGPHKGAAVLQRLSRDLARQGGGRLIVLGHLASDFSLAKPSQVHGTYRLEDLPGLVARYGIRGWFMPSVWPETFSFTTHEVLATGMPIAAFDLGAQGEAVRRAVAAGATGGVLPMTLAQGEGDLAVALRAMLRLA</sequence>
<dbReference type="OrthoDB" id="9771846at2"/>
<dbReference type="STRING" id="1244108.SAMN05444004_101530"/>
<keyword evidence="2" id="KW-0328">Glycosyltransferase</keyword>
<dbReference type="SUPFAM" id="SSF53448">
    <property type="entry name" value="Nucleotide-diphospho-sugar transferases"/>
    <property type="match status" value="1"/>
</dbReference>
<organism evidence="5 6">
    <name type="scientific">Jannaschia faecimaris</name>
    <dbReference type="NCBI Taxonomy" id="1244108"/>
    <lineage>
        <taxon>Bacteria</taxon>
        <taxon>Pseudomonadati</taxon>
        <taxon>Pseudomonadota</taxon>
        <taxon>Alphaproteobacteria</taxon>
        <taxon>Rhodobacterales</taxon>
        <taxon>Roseobacteraceae</taxon>
        <taxon>Jannaschia</taxon>
    </lineage>
</organism>
<evidence type="ECO:0000313" key="6">
    <source>
        <dbReference type="Proteomes" id="UP000198914"/>
    </source>
</evidence>
<name>A0A1H3K5M1_9RHOB</name>
<evidence type="ECO:0000256" key="2">
    <source>
        <dbReference type="ARBA" id="ARBA00022676"/>
    </source>
</evidence>
<dbReference type="AlphaFoldDB" id="A0A1H3K5M1"/>
<dbReference type="GO" id="GO:0016757">
    <property type="term" value="F:glycosyltransferase activity"/>
    <property type="evidence" value="ECO:0007669"/>
    <property type="project" value="UniProtKB-KW"/>
</dbReference>